<dbReference type="InterPro" id="IPR000182">
    <property type="entry name" value="GNAT_dom"/>
</dbReference>
<name>A0A4P8XM71_9BACL</name>
<dbReference type="RefSeq" id="WP_138226295.1">
    <property type="nucleotide sequence ID" value="NZ_CP040396.1"/>
</dbReference>
<dbReference type="Pfam" id="PF00583">
    <property type="entry name" value="Acetyltransf_1"/>
    <property type="match status" value="1"/>
</dbReference>
<accession>A0A4P8XM71</accession>
<evidence type="ECO:0000313" key="2">
    <source>
        <dbReference type="EMBL" id="QCT03415.1"/>
    </source>
</evidence>
<keyword evidence="2" id="KW-0808">Transferase</keyword>
<gene>
    <name evidence="2" type="ORF">E6C60_2703</name>
</gene>
<reference evidence="2 3" key="1">
    <citation type="submission" date="2019-05" db="EMBL/GenBank/DDBJ databases">
        <authorList>
            <person name="Chen C."/>
        </authorList>
    </citation>
    <scope>NUCLEOTIDE SEQUENCE [LARGE SCALE GENOMIC DNA]</scope>
    <source>
        <strain evidence="2 3">HB172198</strain>
    </source>
</reference>
<dbReference type="InterPro" id="IPR039143">
    <property type="entry name" value="GNPNAT1-like"/>
</dbReference>
<dbReference type="PROSITE" id="PS51186">
    <property type="entry name" value="GNAT"/>
    <property type="match status" value="1"/>
</dbReference>
<feature type="domain" description="N-acetyltransferase" evidence="1">
    <location>
        <begin position="4"/>
        <end position="149"/>
    </location>
</feature>
<dbReference type="PANTHER" id="PTHR13355:SF15">
    <property type="entry name" value="GCN5-RELATED N-ACETYLTRANSFERASE 3, CHLOROPLASTIC"/>
    <property type="match status" value="1"/>
</dbReference>
<dbReference type="EMBL" id="CP040396">
    <property type="protein sequence ID" value="QCT03415.1"/>
    <property type="molecule type" value="Genomic_DNA"/>
</dbReference>
<dbReference type="OrthoDB" id="9797826at2"/>
<dbReference type="KEGG" id="palo:E6C60_2703"/>
<organism evidence="2 3">
    <name type="scientific">Paenibacillus algicola</name>
    <dbReference type="NCBI Taxonomy" id="2565926"/>
    <lineage>
        <taxon>Bacteria</taxon>
        <taxon>Bacillati</taxon>
        <taxon>Bacillota</taxon>
        <taxon>Bacilli</taxon>
        <taxon>Bacillales</taxon>
        <taxon>Paenibacillaceae</taxon>
        <taxon>Paenibacillus</taxon>
    </lineage>
</organism>
<proteinExistence type="predicted"/>
<dbReference type="PANTHER" id="PTHR13355">
    <property type="entry name" value="GLUCOSAMINE 6-PHOSPHATE N-ACETYLTRANSFERASE"/>
    <property type="match status" value="1"/>
</dbReference>
<protein>
    <submittedName>
        <fullName evidence="2">Acetyltransferase, GNAT family</fullName>
    </submittedName>
</protein>
<evidence type="ECO:0000313" key="3">
    <source>
        <dbReference type="Proteomes" id="UP000300879"/>
    </source>
</evidence>
<keyword evidence="3" id="KW-1185">Reference proteome</keyword>
<sequence length="149" mass="17459">MINSTVRLIHQDELSELLELYKHLNPDDPDLNVADIQAHWNKILNDEMMKIFVIKHEREIVSSCTLVLIRNLTRGARPYAVIENVVTHPDYRQNGLGKRIMRRAIEYAKELSCYKIMLLTGSKRKEVHNFYEECGFQKDVKTGFVLKLM</sequence>
<dbReference type="InterPro" id="IPR016181">
    <property type="entry name" value="Acyl_CoA_acyltransferase"/>
</dbReference>
<dbReference type="Proteomes" id="UP000300879">
    <property type="component" value="Chromosome"/>
</dbReference>
<dbReference type="Gene3D" id="3.40.630.30">
    <property type="match status" value="1"/>
</dbReference>
<dbReference type="CDD" id="cd04301">
    <property type="entry name" value="NAT_SF"/>
    <property type="match status" value="1"/>
</dbReference>
<dbReference type="AlphaFoldDB" id="A0A4P8XM71"/>
<dbReference type="SUPFAM" id="SSF55729">
    <property type="entry name" value="Acyl-CoA N-acyltransferases (Nat)"/>
    <property type="match status" value="1"/>
</dbReference>
<evidence type="ECO:0000259" key="1">
    <source>
        <dbReference type="PROSITE" id="PS51186"/>
    </source>
</evidence>
<dbReference type="GO" id="GO:0008080">
    <property type="term" value="F:N-acetyltransferase activity"/>
    <property type="evidence" value="ECO:0007669"/>
    <property type="project" value="TreeGrafter"/>
</dbReference>